<dbReference type="PANTHER" id="PTHR33270">
    <property type="entry name" value="BNAC05G50380D PROTEIN"/>
    <property type="match status" value="1"/>
</dbReference>
<dbReference type="PANTHER" id="PTHR33270:SF7">
    <property type="entry name" value="SNRNP25 UBIQUITIN-LIKE DOMAIN-CONTAINING PROTEIN"/>
    <property type="match status" value="1"/>
</dbReference>
<dbReference type="InterPro" id="IPR055482">
    <property type="entry name" value="DUF7054"/>
</dbReference>
<accession>A0A7J9LXU3</accession>
<dbReference type="Pfam" id="PF23156">
    <property type="entry name" value="DUF7054"/>
    <property type="match status" value="1"/>
</dbReference>
<dbReference type="OrthoDB" id="651546at2759"/>
<evidence type="ECO:0000313" key="2">
    <source>
        <dbReference type="EMBL" id="MBA0863530.1"/>
    </source>
</evidence>
<reference evidence="2 3" key="1">
    <citation type="journal article" date="2019" name="Genome Biol. Evol.">
        <title>Insights into the evolution of the New World diploid cottons (Gossypium, subgenus Houzingenia) based on genome sequencing.</title>
        <authorList>
            <person name="Grover C.E."/>
            <person name="Arick M.A. 2nd"/>
            <person name="Thrash A."/>
            <person name="Conover J.L."/>
            <person name="Sanders W.S."/>
            <person name="Peterson D.G."/>
            <person name="Frelichowski J.E."/>
            <person name="Scheffler J.A."/>
            <person name="Scheffler B.E."/>
            <person name="Wendel J.F."/>
        </authorList>
    </citation>
    <scope>NUCLEOTIDE SEQUENCE [LARGE SCALE GENOMIC DNA]</scope>
    <source>
        <strain evidence="2">1</strain>
        <tissue evidence="2">Leaf</tissue>
    </source>
</reference>
<dbReference type="Proteomes" id="UP000593576">
    <property type="component" value="Unassembled WGS sequence"/>
</dbReference>
<comment type="caution">
    <text evidence="2">The sequence shown here is derived from an EMBL/GenBank/DDBJ whole genome shotgun (WGS) entry which is preliminary data.</text>
</comment>
<keyword evidence="3" id="KW-1185">Reference proteome</keyword>
<dbReference type="EMBL" id="JABFAF010000008">
    <property type="protein sequence ID" value="MBA0863530.1"/>
    <property type="molecule type" value="Genomic_DNA"/>
</dbReference>
<evidence type="ECO:0000313" key="3">
    <source>
        <dbReference type="Proteomes" id="UP000593576"/>
    </source>
</evidence>
<feature type="domain" description="DUF7054" evidence="1">
    <location>
        <begin position="68"/>
        <end position="134"/>
    </location>
</feature>
<sequence length="194" mass="21655">MIPRAPGSRRLSSIRVLSTSERTQQTFPPEHHSDIVQRRGGLVAVPARLTTSSSSRFPVVNDGIYQRLTKLLLNVNIESSLGPVHVIMPSDNTVNDLIKAAIEIYVKEKRRPLLEETDPKFFQLHYSQFCLESKFKSRGEANQLGIEEFLFVFEEAAIFVGHFLIGKGKVGIGDSVFSDKTRGVVALKLSPFSL</sequence>
<evidence type="ECO:0000259" key="1">
    <source>
        <dbReference type="Pfam" id="PF23156"/>
    </source>
</evidence>
<dbReference type="InterPro" id="IPR040358">
    <property type="entry name" value="At4g22758-like"/>
</dbReference>
<gene>
    <name evidence="2" type="ORF">Goshw_022566</name>
</gene>
<proteinExistence type="predicted"/>
<protein>
    <recommendedName>
        <fullName evidence="1">DUF7054 domain-containing protein</fullName>
    </recommendedName>
</protein>
<dbReference type="AlphaFoldDB" id="A0A7J9LXU3"/>
<organism evidence="2 3">
    <name type="scientific">Gossypium schwendimanii</name>
    <name type="common">Cotton</name>
    <dbReference type="NCBI Taxonomy" id="34291"/>
    <lineage>
        <taxon>Eukaryota</taxon>
        <taxon>Viridiplantae</taxon>
        <taxon>Streptophyta</taxon>
        <taxon>Embryophyta</taxon>
        <taxon>Tracheophyta</taxon>
        <taxon>Spermatophyta</taxon>
        <taxon>Magnoliopsida</taxon>
        <taxon>eudicotyledons</taxon>
        <taxon>Gunneridae</taxon>
        <taxon>Pentapetalae</taxon>
        <taxon>rosids</taxon>
        <taxon>malvids</taxon>
        <taxon>Malvales</taxon>
        <taxon>Malvaceae</taxon>
        <taxon>Malvoideae</taxon>
        <taxon>Gossypium</taxon>
    </lineage>
</organism>
<name>A0A7J9LXU3_GOSSC</name>